<dbReference type="InterPro" id="IPR006683">
    <property type="entry name" value="Thioestr_dom"/>
</dbReference>
<evidence type="ECO:0000313" key="3">
    <source>
        <dbReference type="EMBL" id="OUC75751.1"/>
    </source>
</evidence>
<accession>A0A243Q3C0</accession>
<dbReference type="InterPro" id="IPR052723">
    <property type="entry name" value="Acyl-CoA_thioesterase_PaaI"/>
</dbReference>
<dbReference type="EMBL" id="NGFO01000053">
    <property type="protein sequence ID" value="OUC75751.1"/>
    <property type="molecule type" value="Genomic_DNA"/>
</dbReference>
<protein>
    <submittedName>
        <fullName evidence="3">Thioesterase</fullName>
    </submittedName>
</protein>
<dbReference type="OrthoDB" id="9813282at2"/>
<evidence type="ECO:0000259" key="2">
    <source>
        <dbReference type="Pfam" id="PF03061"/>
    </source>
</evidence>
<dbReference type="Gene3D" id="3.10.129.10">
    <property type="entry name" value="Hotdog Thioesterase"/>
    <property type="match status" value="1"/>
</dbReference>
<name>A0A243Q3C0_9ACTN</name>
<dbReference type="InterPro" id="IPR029069">
    <property type="entry name" value="HotDog_dom_sf"/>
</dbReference>
<dbReference type="CDD" id="cd03443">
    <property type="entry name" value="PaaI_thioesterase"/>
    <property type="match status" value="1"/>
</dbReference>
<gene>
    <name evidence="3" type="ORF">CA982_25125</name>
</gene>
<evidence type="ECO:0000256" key="1">
    <source>
        <dbReference type="ARBA" id="ARBA00022801"/>
    </source>
</evidence>
<keyword evidence="4" id="KW-1185">Reference proteome</keyword>
<evidence type="ECO:0000313" key="4">
    <source>
        <dbReference type="Proteomes" id="UP000194632"/>
    </source>
</evidence>
<dbReference type="Pfam" id="PF03061">
    <property type="entry name" value="4HBT"/>
    <property type="match status" value="1"/>
</dbReference>
<dbReference type="GO" id="GO:0016289">
    <property type="term" value="F:acyl-CoA hydrolase activity"/>
    <property type="evidence" value="ECO:0007669"/>
    <property type="project" value="TreeGrafter"/>
</dbReference>
<dbReference type="STRING" id="417102.CA982_25125"/>
<dbReference type="AlphaFoldDB" id="A0A243Q3C0"/>
<sequence>MGHIGLASSATDLVVTGRGAGVIEVETAGGELGVLEYLKRQMAGTLRPGDHTSMRYPTAISALLGFTLVEVGSGRAVVAVDADPTRHGNQQGTVHGGLMVELADAAIGTAHSTVIGAGESFTTIDLTATFLRPVWAARLSATADRVHEGRTINHYLCEVTRDDGKPVARVSSAVMTLRGEKAVGR</sequence>
<organism evidence="3 4">
    <name type="scientific">Gordonia lacunae</name>
    <dbReference type="NCBI Taxonomy" id="417102"/>
    <lineage>
        <taxon>Bacteria</taxon>
        <taxon>Bacillati</taxon>
        <taxon>Actinomycetota</taxon>
        <taxon>Actinomycetes</taxon>
        <taxon>Mycobacteriales</taxon>
        <taxon>Gordoniaceae</taxon>
        <taxon>Gordonia</taxon>
    </lineage>
</organism>
<dbReference type="PANTHER" id="PTHR42856:SF1">
    <property type="entry name" value="ACYL-COENZYME A THIOESTERASE PAAI"/>
    <property type="match status" value="1"/>
</dbReference>
<comment type="caution">
    <text evidence="3">The sequence shown here is derived from an EMBL/GenBank/DDBJ whole genome shotgun (WGS) entry which is preliminary data.</text>
</comment>
<dbReference type="Proteomes" id="UP000194632">
    <property type="component" value="Unassembled WGS sequence"/>
</dbReference>
<feature type="domain" description="Thioesterase" evidence="2">
    <location>
        <begin position="91"/>
        <end position="167"/>
    </location>
</feature>
<keyword evidence="1" id="KW-0378">Hydrolase</keyword>
<reference evidence="3 4" key="1">
    <citation type="submission" date="2017-05" db="EMBL/GenBank/DDBJ databases">
        <title>Biotechnological potential of actinobacteria isolated from South African environments.</title>
        <authorList>
            <person name="Le Roes-Hill M."/>
            <person name="Prins A."/>
            <person name="Durrell K.A."/>
        </authorList>
    </citation>
    <scope>NUCLEOTIDE SEQUENCE [LARGE SCALE GENOMIC DNA]</scope>
    <source>
        <strain evidence="3">BS2</strain>
    </source>
</reference>
<dbReference type="NCBIfam" id="TIGR00369">
    <property type="entry name" value="unchar_dom_1"/>
    <property type="match status" value="1"/>
</dbReference>
<dbReference type="InterPro" id="IPR003736">
    <property type="entry name" value="PAAI_dom"/>
</dbReference>
<dbReference type="SUPFAM" id="SSF54637">
    <property type="entry name" value="Thioesterase/thiol ester dehydrase-isomerase"/>
    <property type="match status" value="1"/>
</dbReference>
<dbReference type="PANTHER" id="PTHR42856">
    <property type="entry name" value="ACYL-COENZYME A THIOESTERASE PAAI"/>
    <property type="match status" value="1"/>
</dbReference>
<proteinExistence type="predicted"/>